<gene>
    <name evidence="1" type="ORF">F383_19707</name>
</gene>
<name>A0A0B0NNG5_GOSAR</name>
<dbReference type="Proteomes" id="UP000032142">
    <property type="component" value="Unassembled WGS sequence"/>
</dbReference>
<reference evidence="2" key="1">
    <citation type="submission" date="2014-09" db="EMBL/GenBank/DDBJ databases">
        <authorList>
            <person name="Mudge J."/>
            <person name="Ramaraj T."/>
            <person name="Lindquist I.E."/>
            <person name="Bharti A.K."/>
            <person name="Sundararajan A."/>
            <person name="Cameron C.T."/>
            <person name="Woodward J.E."/>
            <person name="May G.D."/>
            <person name="Brubaker C."/>
            <person name="Broadhvest J."/>
            <person name="Wilkins T.A."/>
        </authorList>
    </citation>
    <scope>NUCLEOTIDE SEQUENCE</scope>
    <source>
        <strain evidence="2">cv. AKA8401</strain>
    </source>
</reference>
<evidence type="ECO:0000313" key="1">
    <source>
        <dbReference type="EMBL" id="KHG14202.1"/>
    </source>
</evidence>
<protein>
    <submittedName>
        <fullName evidence="1">Putative polyketide synthase 14</fullName>
    </submittedName>
</protein>
<sequence length="90" mass="10309">MPLSQTGSYTNQIRCRCPRHGLTRNQIYRCQRPKCGLTREHISKMLFNDICILAILKVRTGLSDVVTPSNRTRKHSSQVYTHSAIIYTSS</sequence>
<organism evidence="1 2">
    <name type="scientific">Gossypium arboreum</name>
    <name type="common">Tree cotton</name>
    <name type="synonym">Gossypium nanking</name>
    <dbReference type="NCBI Taxonomy" id="29729"/>
    <lineage>
        <taxon>Eukaryota</taxon>
        <taxon>Viridiplantae</taxon>
        <taxon>Streptophyta</taxon>
        <taxon>Embryophyta</taxon>
        <taxon>Tracheophyta</taxon>
        <taxon>Spermatophyta</taxon>
        <taxon>Magnoliopsida</taxon>
        <taxon>eudicotyledons</taxon>
        <taxon>Gunneridae</taxon>
        <taxon>Pentapetalae</taxon>
        <taxon>rosids</taxon>
        <taxon>malvids</taxon>
        <taxon>Malvales</taxon>
        <taxon>Malvaceae</taxon>
        <taxon>Malvoideae</taxon>
        <taxon>Gossypium</taxon>
    </lineage>
</organism>
<evidence type="ECO:0000313" key="2">
    <source>
        <dbReference type="Proteomes" id="UP000032142"/>
    </source>
</evidence>
<dbReference type="EMBL" id="KN401075">
    <property type="protein sequence ID" value="KHG14202.1"/>
    <property type="molecule type" value="Genomic_DNA"/>
</dbReference>
<proteinExistence type="predicted"/>
<keyword evidence="2" id="KW-1185">Reference proteome</keyword>
<accession>A0A0B0NNG5</accession>
<dbReference type="AlphaFoldDB" id="A0A0B0NNG5"/>